<evidence type="ECO:0000313" key="1">
    <source>
        <dbReference type="EMBL" id="MCW4451948.1"/>
    </source>
</evidence>
<proteinExistence type="predicted"/>
<dbReference type="RefSeq" id="WP_265144121.1">
    <property type="nucleotide sequence ID" value="NZ_JAPCHZ010000003.1"/>
</dbReference>
<dbReference type="EMBL" id="JAPCHZ010000003">
    <property type="protein sequence ID" value="MCW4451948.1"/>
    <property type="molecule type" value="Genomic_DNA"/>
</dbReference>
<comment type="caution">
    <text evidence="1">The sequence shown here is derived from an EMBL/GenBank/DDBJ whole genome shotgun (WGS) entry which is preliminary data.</text>
</comment>
<keyword evidence="2" id="KW-1185">Reference proteome</keyword>
<dbReference type="Proteomes" id="UP001209107">
    <property type="component" value="Unassembled WGS sequence"/>
</dbReference>
<organism evidence="1 2">
    <name type="scientific">Kaistella yananensis</name>
    <dbReference type="NCBI Taxonomy" id="2989820"/>
    <lineage>
        <taxon>Bacteria</taxon>
        <taxon>Pseudomonadati</taxon>
        <taxon>Bacteroidota</taxon>
        <taxon>Flavobacteriia</taxon>
        <taxon>Flavobacteriales</taxon>
        <taxon>Weeksellaceae</taxon>
        <taxon>Chryseobacterium group</taxon>
        <taxon>Kaistella</taxon>
    </lineage>
</organism>
<protein>
    <submittedName>
        <fullName evidence="1">Uncharacterized protein</fullName>
    </submittedName>
</protein>
<accession>A0ABT3JME2</accession>
<gene>
    <name evidence="1" type="ORF">OK344_06960</name>
</gene>
<name>A0ABT3JME2_9FLAO</name>
<reference evidence="1 2" key="1">
    <citation type="submission" date="2022-10" db="EMBL/GenBank/DDBJ databases">
        <title>Kaistella sp. BT-6-1-3.</title>
        <authorList>
            <person name="Ai J."/>
            <person name="Deng Z."/>
        </authorList>
    </citation>
    <scope>NUCLEOTIDE SEQUENCE [LARGE SCALE GENOMIC DNA]</scope>
    <source>
        <strain evidence="1 2">BT6-1-3</strain>
    </source>
</reference>
<sequence length="200" mass="22950">MESNEWFSLNHSKNSYAVEKGKNQLKITIAIPKEKTVFELSNGTLNGYDEGEFGGSLDFVPNVVHPKTYRIKYGNIVDIFEFNGKIFFLEDESLPGKPLGSISELIITDNQYYIQKLVKFNDSPSVSLVLGTKILIAGHSSFYVIENNNPKKIFEKQFWWNLFPNSIAFFDDKNVFLGIRSGIVKLDLDNRTVKFYQEKK</sequence>
<evidence type="ECO:0000313" key="2">
    <source>
        <dbReference type="Proteomes" id="UP001209107"/>
    </source>
</evidence>